<keyword evidence="5 6" id="KW-0804">Transcription</keyword>
<dbReference type="InterPro" id="IPR026564">
    <property type="entry name" value="Transcrip_reg_TACO1-like_dom3"/>
</dbReference>
<dbReference type="Pfam" id="PF20772">
    <property type="entry name" value="TACO1_YebC_N"/>
    <property type="match status" value="1"/>
</dbReference>
<evidence type="ECO:0000256" key="4">
    <source>
        <dbReference type="ARBA" id="ARBA00023125"/>
    </source>
</evidence>
<dbReference type="OrthoDB" id="9781053at2"/>
<dbReference type="Gene3D" id="1.10.10.200">
    <property type="match status" value="1"/>
</dbReference>
<dbReference type="RefSeq" id="WP_069703107.1">
    <property type="nucleotide sequence ID" value="NZ_MJAT01000038.1"/>
</dbReference>
<gene>
    <name evidence="9" type="ORF">BHU72_09245</name>
</gene>
<comment type="caution">
    <text evidence="9">The sequence shown here is derived from an EMBL/GenBank/DDBJ whole genome shotgun (WGS) entry which is preliminary data.</text>
</comment>
<dbReference type="GO" id="GO:0003677">
    <property type="term" value="F:DNA binding"/>
    <property type="evidence" value="ECO:0007669"/>
    <property type="project" value="UniProtKB-UniRule"/>
</dbReference>
<evidence type="ECO:0000256" key="2">
    <source>
        <dbReference type="ARBA" id="ARBA00022490"/>
    </source>
</evidence>
<dbReference type="STRING" id="1390249.BHU72_09245"/>
<dbReference type="EMBL" id="MJAT01000038">
    <property type="protein sequence ID" value="OEH84394.1"/>
    <property type="molecule type" value="Genomic_DNA"/>
</dbReference>
<evidence type="ECO:0000259" key="7">
    <source>
        <dbReference type="Pfam" id="PF01709"/>
    </source>
</evidence>
<dbReference type="InterPro" id="IPR048300">
    <property type="entry name" value="TACO1_YebC-like_2nd/3rd_dom"/>
</dbReference>
<dbReference type="PANTHER" id="PTHR12532:SF6">
    <property type="entry name" value="TRANSCRIPTIONAL REGULATORY PROTEIN YEBC-RELATED"/>
    <property type="match status" value="1"/>
</dbReference>
<dbReference type="Gene3D" id="3.30.70.980">
    <property type="match status" value="2"/>
</dbReference>
<organism evidence="9 10">
    <name type="scientific">Desulfuribacillus stibiiarsenatis</name>
    <dbReference type="NCBI Taxonomy" id="1390249"/>
    <lineage>
        <taxon>Bacteria</taxon>
        <taxon>Bacillati</taxon>
        <taxon>Bacillota</taxon>
        <taxon>Desulfuribacillia</taxon>
        <taxon>Desulfuribacillales</taxon>
        <taxon>Desulfuribacillaceae</taxon>
        <taxon>Desulfuribacillus</taxon>
    </lineage>
</organism>
<evidence type="ECO:0000256" key="5">
    <source>
        <dbReference type="ARBA" id="ARBA00023163"/>
    </source>
</evidence>
<dbReference type="PANTHER" id="PTHR12532">
    <property type="entry name" value="TRANSLATIONAL ACTIVATOR OF CYTOCHROME C OXIDASE 1"/>
    <property type="match status" value="1"/>
</dbReference>
<keyword evidence="2 6" id="KW-0963">Cytoplasm</keyword>
<dbReference type="NCBIfam" id="NF001030">
    <property type="entry name" value="PRK00110.1"/>
    <property type="match status" value="1"/>
</dbReference>
<comment type="similarity">
    <text evidence="1 6">Belongs to the TACO1 family.</text>
</comment>
<name>A0A1E5L2T6_9FIRM</name>
<dbReference type="GO" id="GO:0006355">
    <property type="term" value="P:regulation of DNA-templated transcription"/>
    <property type="evidence" value="ECO:0007669"/>
    <property type="project" value="UniProtKB-UniRule"/>
</dbReference>
<evidence type="ECO:0000313" key="9">
    <source>
        <dbReference type="EMBL" id="OEH84394.1"/>
    </source>
</evidence>
<proteinExistence type="inferred from homology"/>
<dbReference type="InterPro" id="IPR002876">
    <property type="entry name" value="Transcrip_reg_TACO1-like"/>
</dbReference>
<dbReference type="Proteomes" id="UP000095255">
    <property type="component" value="Unassembled WGS sequence"/>
</dbReference>
<dbReference type="Pfam" id="PF01709">
    <property type="entry name" value="Transcrip_reg"/>
    <property type="match status" value="1"/>
</dbReference>
<evidence type="ECO:0000256" key="6">
    <source>
        <dbReference type="HAMAP-Rule" id="MF_00693"/>
    </source>
</evidence>
<comment type="subcellular location">
    <subcellularLocation>
        <location evidence="6">Cytoplasm</location>
    </subcellularLocation>
</comment>
<dbReference type="InterPro" id="IPR049083">
    <property type="entry name" value="TACO1_YebC_N"/>
</dbReference>
<sequence length="251" mass="28099">MAGHSKWKNIAHRKGRQDAARGKIFTKLSKEIFVAAREGGGDPNANSRLRLAMNKAREHNMPNDNIERVIKKATGELEGVNYEEINYEGYGPGGVAIYVEVLTDSRNRAASDMRHIFSKYGGNLGELGCVNWMFDKKGVINIMKEENSIQEEELLLLALEGGADDMRSEEEYYEVITQPEVFEEVKATITAAGVKVSNSEVTMVPQNTITLTGDEAQKMLILIDKLEDNDDVQNVYSNFDISQEDLEKYQG</sequence>
<dbReference type="NCBIfam" id="TIGR01033">
    <property type="entry name" value="YebC/PmpR family DNA-binding transcriptional regulator"/>
    <property type="match status" value="1"/>
</dbReference>
<dbReference type="GO" id="GO:0005829">
    <property type="term" value="C:cytosol"/>
    <property type="evidence" value="ECO:0007669"/>
    <property type="project" value="TreeGrafter"/>
</dbReference>
<dbReference type="HAMAP" id="MF_00693">
    <property type="entry name" value="Transcrip_reg_TACO1"/>
    <property type="match status" value="1"/>
</dbReference>
<dbReference type="AlphaFoldDB" id="A0A1E5L2T6"/>
<dbReference type="InterPro" id="IPR029072">
    <property type="entry name" value="YebC-like"/>
</dbReference>
<evidence type="ECO:0000256" key="3">
    <source>
        <dbReference type="ARBA" id="ARBA00023015"/>
    </source>
</evidence>
<feature type="domain" description="TACO1/YebC-like second and third" evidence="7">
    <location>
        <begin position="82"/>
        <end position="239"/>
    </location>
</feature>
<dbReference type="FunFam" id="1.10.10.200:FF:000002">
    <property type="entry name" value="Probable transcriptional regulatory protein CLM62_37755"/>
    <property type="match status" value="1"/>
</dbReference>
<reference evidence="9 10" key="1">
    <citation type="submission" date="2016-09" db="EMBL/GenBank/DDBJ databases">
        <title>Desulfuribacillus arsenicus sp. nov., an obligately anaerobic, dissimilatory arsenic- and antimonate-reducing bacterium isolated from anoxic sediments.</title>
        <authorList>
            <person name="Abin C.A."/>
            <person name="Hollibaugh J.T."/>
        </authorList>
    </citation>
    <scope>NUCLEOTIDE SEQUENCE [LARGE SCALE GENOMIC DNA]</scope>
    <source>
        <strain evidence="9 10">MLFW-2</strain>
    </source>
</reference>
<evidence type="ECO:0000256" key="1">
    <source>
        <dbReference type="ARBA" id="ARBA00008724"/>
    </source>
</evidence>
<dbReference type="InterPro" id="IPR017856">
    <property type="entry name" value="Integrase-like_N"/>
</dbReference>
<dbReference type="SUPFAM" id="SSF75625">
    <property type="entry name" value="YebC-like"/>
    <property type="match status" value="1"/>
</dbReference>
<protein>
    <recommendedName>
        <fullName evidence="6">Probable transcriptional regulatory protein BHU72_09245</fullName>
    </recommendedName>
</protein>
<dbReference type="FunFam" id="3.30.70.980:FF:000002">
    <property type="entry name" value="Probable transcriptional regulatory protein YebC"/>
    <property type="match status" value="1"/>
</dbReference>
<keyword evidence="3 6" id="KW-0805">Transcription regulation</keyword>
<feature type="domain" description="TACO1/YebC-like N-terminal" evidence="8">
    <location>
        <begin position="5"/>
        <end position="76"/>
    </location>
</feature>
<evidence type="ECO:0000259" key="8">
    <source>
        <dbReference type="Pfam" id="PF20772"/>
    </source>
</evidence>
<keyword evidence="4 6" id="KW-0238">DNA-binding</keyword>
<evidence type="ECO:0000313" key="10">
    <source>
        <dbReference type="Proteomes" id="UP000095255"/>
    </source>
</evidence>
<dbReference type="NCBIfam" id="NF009044">
    <property type="entry name" value="PRK12378.1"/>
    <property type="match status" value="1"/>
</dbReference>
<keyword evidence="10" id="KW-1185">Reference proteome</keyword>
<accession>A0A1E5L2T6</accession>